<sequence>MTLKHDLELQIAVDKVRNRGAALLGRDNHSECAEPLRLCPRTLRRSPATCHLKSLQLNRCGVCKRTAQRFLSLNLQY</sequence>
<evidence type="ECO:0000313" key="1">
    <source>
        <dbReference type="EMBL" id="EYC10693.1"/>
    </source>
</evidence>
<evidence type="ECO:0000313" key="2">
    <source>
        <dbReference type="Proteomes" id="UP000024635"/>
    </source>
</evidence>
<keyword evidence="2" id="KW-1185">Reference proteome</keyword>
<protein>
    <submittedName>
        <fullName evidence="1">Uncharacterized protein</fullName>
    </submittedName>
</protein>
<dbReference type="EMBL" id="JARK01001390">
    <property type="protein sequence ID" value="EYC10693.1"/>
    <property type="molecule type" value="Genomic_DNA"/>
</dbReference>
<dbReference type="AlphaFoldDB" id="A0A016U7X5"/>
<accession>A0A016U7X5</accession>
<reference evidence="2" key="1">
    <citation type="journal article" date="2015" name="Nat. Genet.">
        <title>The genome and transcriptome of the zoonotic hookworm Ancylostoma ceylanicum identify infection-specific gene families.</title>
        <authorList>
            <person name="Schwarz E.M."/>
            <person name="Hu Y."/>
            <person name="Antoshechkin I."/>
            <person name="Miller M.M."/>
            <person name="Sternberg P.W."/>
            <person name="Aroian R.V."/>
        </authorList>
    </citation>
    <scope>NUCLEOTIDE SEQUENCE</scope>
    <source>
        <strain evidence="2">HY135</strain>
    </source>
</reference>
<name>A0A016U7X5_9BILA</name>
<organism evidence="1 2">
    <name type="scientific">Ancylostoma ceylanicum</name>
    <dbReference type="NCBI Taxonomy" id="53326"/>
    <lineage>
        <taxon>Eukaryota</taxon>
        <taxon>Metazoa</taxon>
        <taxon>Ecdysozoa</taxon>
        <taxon>Nematoda</taxon>
        <taxon>Chromadorea</taxon>
        <taxon>Rhabditida</taxon>
        <taxon>Rhabditina</taxon>
        <taxon>Rhabditomorpha</taxon>
        <taxon>Strongyloidea</taxon>
        <taxon>Ancylostomatidae</taxon>
        <taxon>Ancylostomatinae</taxon>
        <taxon>Ancylostoma</taxon>
    </lineage>
</organism>
<dbReference type="Proteomes" id="UP000024635">
    <property type="component" value="Unassembled WGS sequence"/>
</dbReference>
<proteinExistence type="predicted"/>
<comment type="caution">
    <text evidence="1">The sequence shown here is derived from an EMBL/GenBank/DDBJ whole genome shotgun (WGS) entry which is preliminary data.</text>
</comment>
<gene>
    <name evidence="1" type="primary">Acey_s0054.g2501</name>
    <name evidence="1" type="ORF">Y032_0054g2501</name>
</gene>